<dbReference type="EMBL" id="BMJJ01000021">
    <property type="protein sequence ID" value="GGD42846.1"/>
    <property type="molecule type" value="Genomic_DNA"/>
</dbReference>
<gene>
    <name evidence="5" type="ORF">GCM10011335_51930</name>
</gene>
<reference evidence="5" key="1">
    <citation type="journal article" date="2014" name="Int. J. Syst. Evol. Microbiol.">
        <title>Complete genome sequence of Corynebacterium casei LMG S-19264T (=DSM 44701T), isolated from a smear-ripened cheese.</title>
        <authorList>
            <consortium name="US DOE Joint Genome Institute (JGI-PGF)"/>
            <person name="Walter F."/>
            <person name="Albersmeier A."/>
            <person name="Kalinowski J."/>
            <person name="Ruckert C."/>
        </authorList>
    </citation>
    <scope>NUCLEOTIDE SEQUENCE</scope>
    <source>
        <strain evidence="5">CGMCC 1.15493</strain>
    </source>
</reference>
<comment type="caution">
    <text evidence="5">The sequence shown here is derived from an EMBL/GenBank/DDBJ whole genome shotgun (WGS) entry which is preliminary data.</text>
</comment>
<evidence type="ECO:0000313" key="6">
    <source>
        <dbReference type="Proteomes" id="UP000613160"/>
    </source>
</evidence>
<keyword evidence="2" id="KW-0012">Acyltransferase</keyword>
<name>A0A916YF65_9HYPH</name>
<reference evidence="5" key="2">
    <citation type="submission" date="2020-09" db="EMBL/GenBank/DDBJ databases">
        <authorList>
            <person name="Sun Q."/>
            <person name="Zhou Y."/>
        </authorList>
    </citation>
    <scope>NUCLEOTIDE SEQUENCE</scope>
    <source>
        <strain evidence="5">CGMCC 1.15493</strain>
    </source>
</reference>
<feature type="domain" description="N-acetyltransferase" evidence="4">
    <location>
        <begin position="21"/>
        <end position="181"/>
    </location>
</feature>
<dbReference type="RefSeq" id="WP_188855351.1">
    <property type="nucleotide sequence ID" value="NZ_BMJJ01000021.1"/>
</dbReference>
<proteinExistence type="inferred from homology"/>
<dbReference type="AlphaFoldDB" id="A0A916YF65"/>
<sequence>MDTDLGSLLEDPLEPIATRRLFLRRPVAADAPAMARLANDPGVACMLARLPHPYTVDHARHFLAHVDREFVFAVTDAGNGGFLGLCGLRPMARPKTVDLGYWLGRPHWGKGFATEAAQAVIDLAFARAGVDCVHANCRVINGASRRVLEKCGFQPRGTGTFVSVAAGRVASEDFHLDRRAWAALKAWGRSA</sequence>
<dbReference type="PANTHER" id="PTHR43792">
    <property type="entry name" value="GNAT FAMILY, PUTATIVE (AFU_ORTHOLOGUE AFUA_3G00765)-RELATED-RELATED"/>
    <property type="match status" value="1"/>
</dbReference>
<evidence type="ECO:0000256" key="1">
    <source>
        <dbReference type="ARBA" id="ARBA00022679"/>
    </source>
</evidence>
<keyword evidence="6" id="KW-1185">Reference proteome</keyword>
<dbReference type="InterPro" id="IPR000182">
    <property type="entry name" value="GNAT_dom"/>
</dbReference>
<keyword evidence="1" id="KW-0808">Transferase</keyword>
<dbReference type="SUPFAM" id="SSF55729">
    <property type="entry name" value="Acyl-CoA N-acyltransferases (Nat)"/>
    <property type="match status" value="1"/>
</dbReference>
<dbReference type="InterPro" id="IPR016181">
    <property type="entry name" value="Acyl_CoA_acyltransferase"/>
</dbReference>
<comment type="similarity">
    <text evidence="3">Belongs to the acetyltransferase family. RimJ subfamily.</text>
</comment>
<evidence type="ECO:0000256" key="2">
    <source>
        <dbReference type="ARBA" id="ARBA00023315"/>
    </source>
</evidence>
<protein>
    <submittedName>
        <fullName evidence="5">N-acetyltransferase</fullName>
    </submittedName>
</protein>
<dbReference type="GO" id="GO:0016747">
    <property type="term" value="F:acyltransferase activity, transferring groups other than amino-acyl groups"/>
    <property type="evidence" value="ECO:0007669"/>
    <property type="project" value="InterPro"/>
</dbReference>
<organism evidence="5 6">
    <name type="scientific">Aureimonas glaciei</name>
    <dbReference type="NCBI Taxonomy" id="1776957"/>
    <lineage>
        <taxon>Bacteria</taxon>
        <taxon>Pseudomonadati</taxon>
        <taxon>Pseudomonadota</taxon>
        <taxon>Alphaproteobacteria</taxon>
        <taxon>Hyphomicrobiales</taxon>
        <taxon>Aurantimonadaceae</taxon>
        <taxon>Aureimonas</taxon>
    </lineage>
</organism>
<evidence type="ECO:0000259" key="4">
    <source>
        <dbReference type="PROSITE" id="PS51186"/>
    </source>
</evidence>
<dbReference type="Gene3D" id="3.40.630.30">
    <property type="match status" value="1"/>
</dbReference>
<dbReference type="PANTHER" id="PTHR43792:SF8">
    <property type="entry name" value="[RIBOSOMAL PROTEIN US5]-ALANINE N-ACETYLTRANSFERASE"/>
    <property type="match status" value="1"/>
</dbReference>
<dbReference type="Proteomes" id="UP000613160">
    <property type="component" value="Unassembled WGS sequence"/>
</dbReference>
<dbReference type="InterPro" id="IPR051531">
    <property type="entry name" value="N-acetyltransferase"/>
</dbReference>
<dbReference type="PROSITE" id="PS51186">
    <property type="entry name" value="GNAT"/>
    <property type="match status" value="1"/>
</dbReference>
<evidence type="ECO:0000256" key="3">
    <source>
        <dbReference type="ARBA" id="ARBA00038502"/>
    </source>
</evidence>
<accession>A0A916YF65</accession>
<evidence type="ECO:0000313" key="5">
    <source>
        <dbReference type="EMBL" id="GGD42846.1"/>
    </source>
</evidence>
<dbReference type="Pfam" id="PF13302">
    <property type="entry name" value="Acetyltransf_3"/>
    <property type="match status" value="1"/>
</dbReference>